<accession>A0A021VQ97</accession>
<feature type="transmembrane region" description="Helical" evidence="8">
    <location>
        <begin position="169"/>
        <end position="188"/>
    </location>
</feature>
<comment type="subcellular location">
    <subcellularLocation>
        <location evidence="1 8">Cell membrane</location>
        <topology evidence="1 8">Multi-pass membrane protein</topology>
    </subcellularLocation>
</comment>
<keyword evidence="5 8" id="KW-0812">Transmembrane</keyword>
<dbReference type="RefSeq" id="WP_245612634.1">
    <property type="nucleotide sequence ID" value="NZ_AXCW01000292.1"/>
</dbReference>
<dbReference type="Proteomes" id="UP000019753">
    <property type="component" value="Unassembled WGS sequence"/>
</dbReference>
<name>A0A021VQ97_9CELL</name>
<comment type="similarity">
    <text evidence="2 8">Belongs to the 4-toluene sulfonate uptake permease (TSUP) (TC 2.A.102) family.</text>
</comment>
<evidence type="ECO:0000256" key="3">
    <source>
        <dbReference type="ARBA" id="ARBA00022448"/>
    </source>
</evidence>
<protein>
    <recommendedName>
        <fullName evidence="8">Probable membrane transporter protein</fullName>
    </recommendedName>
</protein>
<feature type="transmembrane region" description="Helical" evidence="8">
    <location>
        <begin position="89"/>
        <end position="108"/>
    </location>
</feature>
<evidence type="ECO:0000313" key="10">
    <source>
        <dbReference type="Proteomes" id="UP000019753"/>
    </source>
</evidence>
<feature type="transmembrane region" description="Helical" evidence="8">
    <location>
        <begin position="20"/>
        <end position="43"/>
    </location>
</feature>
<sequence>MQPTDVEVLTTGLELATGTVVLLVLAGFLAGWVDAVVGGGGLVQLPALLLVPGITPVQALATNKLASIMGTSTSAVTYYRRVRPDLRTAVPMGLAALAGAAGGAALAVLLPAQAIRVVVLVALVAVFGYTVARPAVGRTTALRWSGRQHLGAACLLGAAIGVYDGLVGPGTGTFLVIGLVALMGYAFLEASAKAKIVNALTNLGALLVFVPQGAPLWGLGLLVGAANVAGAYLGSRMAIARGSAFVRVVFLVVVGGLILRLAGDVVGG</sequence>
<evidence type="ECO:0000256" key="6">
    <source>
        <dbReference type="ARBA" id="ARBA00022989"/>
    </source>
</evidence>
<keyword evidence="10" id="KW-1185">Reference proteome</keyword>
<dbReference type="AlphaFoldDB" id="A0A021VQ97"/>
<reference evidence="9 10" key="1">
    <citation type="submission" date="2014-01" db="EMBL/GenBank/DDBJ databases">
        <title>Actinotalea ferrariae CF5-4.</title>
        <authorList>
            <person name="Chen F."/>
            <person name="Li Y."/>
            <person name="Wang G."/>
        </authorList>
    </citation>
    <scope>NUCLEOTIDE SEQUENCE [LARGE SCALE GENOMIC DNA]</scope>
    <source>
        <strain evidence="9 10">CF5-4</strain>
    </source>
</reference>
<dbReference type="Pfam" id="PF01925">
    <property type="entry name" value="TauE"/>
    <property type="match status" value="1"/>
</dbReference>
<feature type="transmembrane region" description="Helical" evidence="8">
    <location>
        <begin position="114"/>
        <end position="132"/>
    </location>
</feature>
<evidence type="ECO:0000256" key="2">
    <source>
        <dbReference type="ARBA" id="ARBA00009142"/>
    </source>
</evidence>
<evidence type="ECO:0000256" key="5">
    <source>
        <dbReference type="ARBA" id="ARBA00022692"/>
    </source>
</evidence>
<dbReference type="InterPro" id="IPR052017">
    <property type="entry name" value="TSUP"/>
</dbReference>
<feature type="transmembrane region" description="Helical" evidence="8">
    <location>
        <begin position="245"/>
        <end position="263"/>
    </location>
</feature>
<keyword evidence="3" id="KW-0813">Transport</keyword>
<evidence type="ECO:0000256" key="4">
    <source>
        <dbReference type="ARBA" id="ARBA00022475"/>
    </source>
</evidence>
<dbReference type="GO" id="GO:0005886">
    <property type="term" value="C:plasma membrane"/>
    <property type="evidence" value="ECO:0007669"/>
    <property type="project" value="UniProtKB-SubCell"/>
</dbReference>
<organism evidence="9 10">
    <name type="scientific">Actinotalea ferrariae CF5-4</name>
    <dbReference type="NCBI Taxonomy" id="948458"/>
    <lineage>
        <taxon>Bacteria</taxon>
        <taxon>Bacillati</taxon>
        <taxon>Actinomycetota</taxon>
        <taxon>Actinomycetes</taxon>
        <taxon>Micrococcales</taxon>
        <taxon>Cellulomonadaceae</taxon>
        <taxon>Actinotalea</taxon>
    </lineage>
</organism>
<evidence type="ECO:0000256" key="1">
    <source>
        <dbReference type="ARBA" id="ARBA00004651"/>
    </source>
</evidence>
<gene>
    <name evidence="9" type="ORF">N866_10505</name>
</gene>
<keyword evidence="4 8" id="KW-1003">Cell membrane</keyword>
<keyword evidence="7 8" id="KW-0472">Membrane</keyword>
<comment type="caution">
    <text evidence="9">The sequence shown here is derived from an EMBL/GenBank/DDBJ whole genome shotgun (WGS) entry which is preliminary data.</text>
</comment>
<keyword evidence="6 8" id="KW-1133">Transmembrane helix</keyword>
<proteinExistence type="inferred from homology"/>
<dbReference type="InterPro" id="IPR002781">
    <property type="entry name" value="TM_pro_TauE-like"/>
</dbReference>
<evidence type="ECO:0000256" key="7">
    <source>
        <dbReference type="ARBA" id="ARBA00023136"/>
    </source>
</evidence>
<dbReference type="EMBL" id="AXCW01000292">
    <property type="protein sequence ID" value="EYR62225.1"/>
    <property type="molecule type" value="Genomic_DNA"/>
</dbReference>
<dbReference type="PANTHER" id="PTHR30269">
    <property type="entry name" value="TRANSMEMBRANE PROTEIN YFCA"/>
    <property type="match status" value="1"/>
</dbReference>
<evidence type="ECO:0000313" key="9">
    <source>
        <dbReference type="EMBL" id="EYR62225.1"/>
    </source>
</evidence>
<evidence type="ECO:0000256" key="8">
    <source>
        <dbReference type="RuleBase" id="RU363041"/>
    </source>
</evidence>
<dbReference type="PANTHER" id="PTHR30269:SF0">
    <property type="entry name" value="MEMBRANE TRANSPORTER PROTEIN YFCA-RELATED"/>
    <property type="match status" value="1"/>
</dbReference>